<feature type="compositionally biased region" description="Basic and acidic residues" evidence="7">
    <location>
        <begin position="459"/>
        <end position="469"/>
    </location>
</feature>
<evidence type="ECO:0000259" key="8">
    <source>
        <dbReference type="PROSITE" id="PS50076"/>
    </source>
</evidence>
<dbReference type="GO" id="GO:0051536">
    <property type="term" value="F:iron-sulfur cluster binding"/>
    <property type="evidence" value="ECO:0007669"/>
    <property type="project" value="UniProtKB-KW"/>
</dbReference>
<dbReference type="InterPro" id="IPR017896">
    <property type="entry name" value="4Fe4S_Fe-S-bd"/>
</dbReference>
<dbReference type="GO" id="GO:0006508">
    <property type="term" value="P:proteolysis"/>
    <property type="evidence" value="ECO:0007669"/>
    <property type="project" value="UniProtKB-KW"/>
</dbReference>
<evidence type="ECO:0000259" key="9">
    <source>
        <dbReference type="PROSITE" id="PS51379"/>
    </source>
</evidence>
<protein>
    <submittedName>
        <fullName evidence="11">Uncharacterized protein</fullName>
    </submittedName>
</protein>
<dbReference type="PANTHER" id="PTHR44579:SF2">
    <property type="entry name" value="OS01G0730500 PROTEIN"/>
    <property type="match status" value="1"/>
</dbReference>
<accession>A0AAW1RPQ7</accession>
<dbReference type="InterPro" id="IPR042266">
    <property type="entry name" value="PPPDE_sf"/>
</dbReference>
<comment type="caution">
    <text evidence="11">The sequence shown here is derived from an EMBL/GenBank/DDBJ whole genome shotgun (WGS) entry which is preliminary data.</text>
</comment>
<proteinExistence type="inferred from homology"/>
<dbReference type="PRINTS" id="PR00625">
    <property type="entry name" value="JDOMAIN"/>
</dbReference>
<dbReference type="Pfam" id="PF13370">
    <property type="entry name" value="Fer4_13"/>
    <property type="match status" value="1"/>
</dbReference>
<keyword evidence="5" id="KW-0408">Iron</keyword>
<dbReference type="PROSITE" id="PS51379">
    <property type="entry name" value="4FE4S_FER_2"/>
    <property type="match status" value="1"/>
</dbReference>
<dbReference type="GO" id="GO:0005506">
    <property type="term" value="F:iron ion binding"/>
    <property type="evidence" value="ECO:0007669"/>
    <property type="project" value="InterPro"/>
</dbReference>
<dbReference type="InterPro" id="IPR001623">
    <property type="entry name" value="DnaJ_domain"/>
</dbReference>
<name>A0AAW1RPQ7_9CHLO</name>
<dbReference type="PROSITE" id="PS50076">
    <property type="entry name" value="DNAJ_2"/>
    <property type="match status" value="1"/>
</dbReference>
<evidence type="ECO:0000256" key="6">
    <source>
        <dbReference type="ARBA" id="ARBA00023014"/>
    </source>
</evidence>
<feature type="region of interest" description="Disordered" evidence="7">
    <location>
        <begin position="436"/>
        <end position="500"/>
    </location>
</feature>
<dbReference type="GO" id="GO:0008233">
    <property type="term" value="F:peptidase activity"/>
    <property type="evidence" value="ECO:0007669"/>
    <property type="project" value="UniProtKB-KW"/>
</dbReference>
<dbReference type="InterPro" id="IPR001080">
    <property type="entry name" value="3Fe4S_ferredoxin"/>
</dbReference>
<dbReference type="CDD" id="cd06257">
    <property type="entry name" value="DnaJ"/>
    <property type="match status" value="1"/>
</dbReference>
<dbReference type="Gene3D" id="3.90.1720.30">
    <property type="entry name" value="PPPDE domains"/>
    <property type="match status" value="1"/>
</dbReference>
<evidence type="ECO:0000256" key="1">
    <source>
        <dbReference type="ARBA" id="ARBA00008140"/>
    </source>
</evidence>
<evidence type="ECO:0000256" key="5">
    <source>
        <dbReference type="ARBA" id="ARBA00023004"/>
    </source>
</evidence>
<feature type="compositionally biased region" description="Polar residues" evidence="7">
    <location>
        <begin position="174"/>
        <end position="189"/>
    </location>
</feature>
<evidence type="ECO:0000259" key="10">
    <source>
        <dbReference type="PROSITE" id="PS51858"/>
    </source>
</evidence>
<keyword evidence="3" id="KW-0479">Metal-binding</keyword>
<dbReference type="InterPro" id="IPR036869">
    <property type="entry name" value="J_dom_sf"/>
</dbReference>
<feature type="domain" description="4Fe-4S ferredoxin-type" evidence="9">
    <location>
        <begin position="314"/>
        <end position="342"/>
    </location>
</feature>
<dbReference type="Gene3D" id="1.10.287.110">
    <property type="entry name" value="DnaJ domain"/>
    <property type="match status" value="1"/>
</dbReference>
<dbReference type="AlphaFoldDB" id="A0AAW1RPQ7"/>
<dbReference type="PANTHER" id="PTHR44579">
    <property type="entry name" value="OS01G0730500 PROTEIN"/>
    <property type="match status" value="1"/>
</dbReference>
<keyword evidence="2" id="KW-0645">Protease</keyword>
<dbReference type="PRINTS" id="PR00352">
    <property type="entry name" value="3FE4SFRDOXIN"/>
</dbReference>
<sequence length="500" mass="55349">MVARVVLNVYDLADTYNSWTYWCGVGVFHSGVEVYGVEYAFGGHDLDISGVFATSPKDAPGPVVFRESIVVGETHASPEEVQQVVQNLGDSFRGTSYHLLQRNCNHFSDMLCERLTGHQAPPWINRLASWAVMLHCLLPPGWVPPLHPPSIQPSLAQEEKHRTEEWQSLLAEQAQRSEQSHSFSTTAMSMPNPRPGLSRHGVPSDASCPFHPIRNAAEAATEPALLNSDGDDYYTILGVKSSANDREIKKAYHAVMRECHPDVAGEHIGSTFATVLNDIYETLSDPQKRAAYDNIFGFDEDAINPFKDTEEARDQVFVDEQTCIGCRNCVAVSPQTFAMEDEFGRARAEKQGVDTEIKLQEAIDTCPVDCISFVSASQLALLEVTMRRLDRQDAWILNSQGGTGENVFMEASMAWEKRRASIRSHAQGWFGSWSGAAAAGAKGTPRRGQRNPSGSGNTQRDRFRSRHDAAVTAAAAARRWRDYQSNKRRGSQLSLPSMDD</sequence>
<evidence type="ECO:0000256" key="7">
    <source>
        <dbReference type="SAM" id="MobiDB-lite"/>
    </source>
</evidence>
<dbReference type="Proteomes" id="UP001485043">
    <property type="component" value="Unassembled WGS sequence"/>
</dbReference>
<dbReference type="Pfam" id="PF00226">
    <property type="entry name" value="DnaJ"/>
    <property type="match status" value="1"/>
</dbReference>
<evidence type="ECO:0000313" key="12">
    <source>
        <dbReference type="Proteomes" id="UP001485043"/>
    </source>
</evidence>
<gene>
    <name evidence="11" type="ORF">WJX84_001366</name>
</gene>
<reference evidence="11 12" key="1">
    <citation type="journal article" date="2024" name="Nat. Commun.">
        <title>Phylogenomics reveals the evolutionary origins of lichenization in chlorophyte algae.</title>
        <authorList>
            <person name="Puginier C."/>
            <person name="Libourel C."/>
            <person name="Otte J."/>
            <person name="Skaloud P."/>
            <person name="Haon M."/>
            <person name="Grisel S."/>
            <person name="Petersen M."/>
            <person name="Berrin J.G."/>
            <person name="Delaux P.M."/>
            <person name="Dal Grande F."/>
            <person name="Keller J."/>
        </authorList>
    </citation>
    <scope>NUCLEOTIDE SEQUENCE [LARGE SCALE GENOMIC DNA]</scope>
    <source>
        <strain evidence="11 12">SAG 2523</strain>
    </source>
</reference>
<dbReference type="SUPFAM" id="SSF54862">
    <property type="entry name" value="4Fe-4S ferredoxins"/>
    <property type="match status" value="1"/>
</dbReference>
<keyword evidence="6" id="KW-0411">Iron-sulfur</keyword>
<evidence type="ECO:0000256" key="3">
    <source>
        <dbReference type="ARBA" id="ARBA00022723"/>
    </source>
</evidence>
<dbReference type="SMART" id="SM01179">
    <property type="entry name" value="DUF862"/>
    <property type="match status" value="1"/>
</dbReference>
<dbReference type="SMART" id="SM00271">
    <property type="entry name" value="DnaJ"/>
    <property type="match status" value="1"/>
</dbReference>
<dbReference type="PROSITE" id="PS51858">
    <property type="entry name" value="PPPDE"/>
    <property type="match status" value="1"/>
</dbReference>
<evidence type="ECO:0000256" key="2">
    <source>
        <dbReference type="ARBA" id="ARBA00022670"/>
    </source>
</evidence>
<dbReference type="Gene3D" id="3.30.70.20">
    <property type="match status" value="1"/>
</dbReference>
<feature type="compositionally biased region" description="Polar residues" evidence="7">
    <location>
        <begin position="491"/>
        <end position="500"/>
    </location>
</feature>
<dbReference type="Pfam" id="PF05903">
    <property type="entry name" value="Peptidase_C97"/>
    <property type="match status" value="1"/>
</dbReference>
<organism evidence="11 12">
    <name type="scientific">Apatococcus fuscideae</name>
    <dbReference type="NCBI Taxonomy" id="2026836"/>
    <lineage>
        <taxon>Eukaryota</taxon>
        <taxon>Viridiplantae</taxon>
        <taxon>Chlorophyta</taxon>
        <taxon>core chlorophytes</taxon>
        <taxon>Trebouxiophyceae</taxon>
        <taxon>Chlorellales</taxon>
        <taxon>Chlorellaceae</taxon>
        <taxon>Apatococcus</taxon>
    </lineage>
</organism>
<dbReference type="EMBL" id="JALJOV010002057">
    <property type="protein sequence ID" value="KAK9835277.1"/>
    <property type="molecule type" value="Genomic_DNA"/>
</dbReference>
<keyword evidence="4" id="KW-0378">Hydrolase</keyword>
<feature type="region of interest" description="Disordered" evidence="7">
    <location>
        <begin position="171"/>
        <end position="205"/>
    </location>
</feature>
<dbReference type="GO" id="GO:0009055">
    <property type="term" value="F:electron transfer activity"/>
    <property type="evidence" value="ECO:0007669"/>
    <property type="project" value="InterPro"/>
</dbReference>
<evidence type="ECO:0000256" key="4">
    <source>
        <dbReference type="ARBA" id="ARBA00022801"/>
    </source>
</evidence>
<comment type="similarity">
    <text evidence="1">Belongs to the DeSI family.</text>
</comment>
<dbReference type="InterPro" id="IPR008580">
    <property type="entry name" value="PPPDE_dom"/>
</dbReference>
<dbReference type="SUPFAM" id="SSF46565">
    <property type="entry name" value="Chaperone J-domain"/>
    <property type="match status" value="1"/>
</dbReference>
<feature type="domain" description="PPPDE" evidence="10">
    <location>
        <begin position="3"/>
        <end position="142"/>
    </location>
</feature>
<keyword evidence="12" id="KW-1185">Reference proteome</keyword>
<feature type="domain" description="J" evidence="8">
    <location>
        <begin position="232"/>
        <end position="296"/>
    </location>
</feature>
<evidence type="ECO:0000313" key="11">
    <source>
        <dbReference type="EMBL" id="KAK9835277.1"/>
    </source>
</evidence>